<feature type="domain" description="Laminin G" evidence="9">
    <location>
        <begin position="405"/>
        <end position="580"/>
    </location>
</feature>
<evidence type="ECO:0000256" key="3">
    <source>
        <dbReference type="ARBA" id="ARBA00022737"/>
    </source>
</evidence>
<organism evidence="12 13">
    <name type="scientific">Ranatra chinensis</name>
    <dbReference type="NCBI Taxonomy" id="642074"/>
    <lineage>
        <taxon>Eukaryota</taxon>
        <taxon>Metazoa</taxon>
        <taxon>Ecdysozoa</taxon>
        <taxon>Arthropoda</taxon>
        <taxon>Hexapoda</taxon>
        <taxon>Insecta</taxon>
        <taxon>Pterygota</taxon>
        <taxon>Neoptera</taxon>
        <taxon>Paraneoptera</taxon>
        <taxon>Hemiptera</taxon>
        <taxon>Heteroptera</taxon>
        <taxon>Panheteroptera</taxon>
        <taxon>Nepomorpha</taxon>
        <taxon>Nepidae</taxon>
        <taxon>Ranatrinae</taxon>
        <taxon>Ranatra</taxon>
    </lineage>
</organism>
<dbReference type="InterPro" id="IPR013320">
    <property type="entry name" value="ConA-like_dom_sf"/>
</dbReference>
<accession>A0ABD0YCE8</accession>
<feature type="compositionally biased region" description="Polar residues" evidence="8">
    <location>
        <begin position="840"/>
        <end position="849"/>
    </location>
</feature>
<dbReference type="InterPro" id="IPR013783">
    <property type="entry name" value="Ig-like_fold"/>
</dbReference>
<dbReference type="GO" id="GO:0040008">
    <property type="term" value="P:regulation of growth"/>
    <property type="evidence" value="ECO:0007669"/>
    <property type="project" value="UniProtKB-ARBA"/>
</dbReference>
<dbReference type="InterPro" id="IPR003599">
    <property type="entry name" value="Ig_sub"/>
</dbReference>
<feature type="disulfide bond" evidence="6">
    <location>
        <begin position="332"/>
        <end position="349"/>
    </location>
</feature>
<dbReference type="SMART" id="SM00409">
    <property type="entry name" value="IG"/>
    <property type="match status" value="1"/>
</dbReference>
<dbReference type="SMART" id="SM00181">
    <property type="entry name" value="EGF"/>
    <property type="match status" value="4"/>
</dbReference>
<dbReference type="GO" id="GO:0016318">
    <property type="term" value="P:ommatidial rotation"/>
    <property type="evidence" value="ECO:0007669"/>
    <property type="project" value="UniProtKB-ARBA"/>
</dbReference>
<dbReference type="Proteomes" id="UP001558652">
    <property type="component" value="Unassembled WGS sequence"/>
</dbReference>
<feature type="disulfide bond" evidence="6">
    <location>
        <begin position="367"/>
        <end position="377"/>
    </location>
</feature>
<evidence type="ECO:0000256" key="1">
    <source>
        <dbReference type="ARBA" id="ARBA00022536"/>
    </source>
</evidence>
<dbReference type="PANTHER" id="PTHR15036">
    <property type="entry name" value="PIKACHURIN-LIKE PROTEIN"/>
    <property type="match status" value="1"/>
</dbReference>
<feature type="domain" description="EGF-like" evidence="10">
    <location>
        <begin position="584"/>
        <end position="613"/>
    </location>
</feature>
<name>A0ABD0YCE8_9HEMI</name>
<dbReference type="SMART" id="SM00408">
    <property type="entry name" value="IGc2"/>
    <property type="match status" value="1"/>
</dbReference>
<dbReference type="PROSITE" id="PS50026">
    <property type="entry name" value="EGF_3"/>
    <property type="match status" value="4"/>
</dbReference>
<keyword evidence="13" id="KW-1185">Reference proteome</keyword>
<keyword evidence="3" id="KW-0677">Repeat</keyword>
<comment type="caution">
    <text evidence="6">Lacks conserved residue(s) required for the propagation of feature annotation.</text>
</comment>
<dbReference type="InterPro" id="IPR050372">
    <property type="entry name" value="Neurexin-related_CASP"/>
</dbReference>
<feature type="domain" description="EGF-like" evidence="10">
    <location>
        <begin position="615"/>
        <end position="652"/>
    </location>
</feature>
<feature type="domain" description="EGF-like" evidence="10">
    <location>
        <begin position="363"/>
        <end position="400"/>
    </location>
</feature>
<dbReference type="GO" id="GO:0007411">
    <property type="term" value="P:axon guidance"/>
    <property type="evidence" value="ECO:0007669"/>
    <property type="project" value="UniProtKB-ARBA"/>
</dbReference>
<dbReference type="GO" id="GO:0005911">
    <property type="term" value="C:cell-cell junction"/>
    <property type="evidence" value="ECO:0007669"/>
    <property type="project" value="UniProtKB-ARBA"/>
</dbReference>
<dbReference type="AlphaFoldDB" id="A0ABD0YCE8"/>
<dbReference type="PANTHER" id="PTHR15036:SF83">
    <property type="entry name" value="AGRIN"/>
    <property type="match status" value="1"/>
</dbReference>
<feature type="disulfide bond" evidence="6">
    <location>
        <begin position="390"/>
        <end position="399"/>
    </location>
</feature>
<evidence type="ECO:0000256" key="4">
    <source>
        <dbReference type="ARBA" id="ARBA00023157"/>
    </source>
</evidence>
<sequence>MASKRRNMFHKNKTQETTEKGRISDVTTANAGIYRCSARTTSGYLEDDYILNVQGYTPLADDSEAIETKRASVGQTAILNCNTDLERPVSYSWSKRDAPLPEHSSSYFETLTIPNVTLADAGMYICTASNGEVRMDIPTILTVTGSIPFFAQAPKSYIALPQLLNAYLVFNIELIIKPEHRDGLILYNGQQSDGAGDFVSFGLRDGVPEFRFDVGSGPAIISSDEPLQMGVWHHIKLKRDRRDGYMWVNEVGPYTGSSSGRYQGLDLNQPLYVGSVPDFSKIHTLAGFDTGFVGCVSKVKVDEEDDFSQRKSLEWVGVTTCETCPEGAGNPCSNNGVCQEAVNTAGYVCICPRGFSGVNCTQAGEPCFPGACGSGHCNMSPPSSSVHCECPLGKAGPRCEHDVHITTPMFTNNAYIAYPTPRSGDDRMMLTMKVNAADDSDGLLLYSSQTTAGQGDFVSLAIKDRRFEFKFDPGTGPITLTSNREVIPGEWVTVIADRDARMATLSVGSDVVQMTLTPSQRQGLNLRTPLYMGGHDRSVSLNSAVRIDKGFEGCISQIDVYGMSLDLLRSAVNASNVGECQSSHSDPCLSAPCHNGGSCVPPKRPGHSGTNCEIETDQCEEIAPCENGGTCIPQSRGYLCHCPLGFAGEDCEQTVEISYDVSLSGNGYVELDKELLPHTEVDALETIEMDFTSSSPDGLLFWHGQPLRHDSSREPDYFAIAIVDGEVEVSYELGSGPGHVRVPHRIDDGKRHHLKVTREGSDATVTIDSTHQESAHSSGVLTQLNAKGNIYIGGTPNNDIMTDGRYQHSFTGCIHRLRIQDSGDIEFGNLALSSTNALSCTNKPRSNDITDNYEDDDDGDENGDEEYTYEGNIDPGRQPIVN</sequence>
<dbReference type="GO" id="GO:0048056">
    <property type="term" value="P:R3/R4 cell differentiation"/>
    <property type="evidence" value="ECO:0007669"/>
    <property type="project" value="UniProtKB-ARBA"/>
</dbReference>
<keyword evidence="1 6" id="KW-0245">EGF-like domain</keyword>
<dbReference type="InterPro" id="IPR007110">
    <property type="entry name" value="Ig-like_dom"/>
</dbReference>
<feature type="domain" description="Laminin G" evidence="9">
    <location>
        <begin position="147"/>
        <end position="324"/>
    </location>
</feature>
<evidence type="ECO:0000259" key="9">
    <source>
        <dbReference type="PROSITE" id="PS50025"/>
    </source>
</evidence>
<evidence type="ECO:0000313" key="13">
    <source>
        <dbReference type="Proteomes" id="UP001558652"/>
    </source>
</evidence>
<dbReference type="EMBL" id="JBFDAA010000017">
    <property type="protein sequence ID" value="KAL1116703.1"/>
    <property type="molecule type" value="Genomic_DNA"/>
</dbReference>
<evidence type="ECO:0000256" key="5">
    <source>
        <dbReference type="ARBA" id="ARBA00023180"/>
    </source>
</evidence>
<evidence type="ECO:0000256" key="6">
    <source>
        <dbReference type="PROSITE-ProRule" id="PRU00076"/>
    </source>
</evidence>
<dbReference type="CDD" id="cd00110">
    <property type="entry name" value="LamG"/>
    <property type="match status" value="3"/>
</dbReference>
<feature type="compositionally biased region" description="Basic residues" evidence="8">
    <location>
        <begin position="1"/>
        <end position="12"/>
    </location>
</feature>
<dbReference type="FunFam" id="2.10.25.10:FF:000012">
    <property type="entry name" value="Delta-like protein"/>
    <property type="match status" value="1"/>
</dbReference>
<evidence type="ECO:0000259" key="10">
    <source>
        <dbReference type="PROSITE" id="PS50026"/>
    </source>
</evidence>
<feature type="disulfide bond" evidence="6">
    <location>
        <begin position="642"/>
        <end position="651"/>
    </location>
</feature>
<dbReference type="GO" id="GO:0016020">
    <property type="term" value="C:membrane"/>
    <property type="evidence" value="ECO:0007669"/>
    <property type="project" value="UniProtKB-SubCell"/>
</dbReference>
<feature type="compositionally biased region" description="Acidic residues" evidence="8">
    <location>
        <begin position="851"/>
        <end position="868"/>
    </location>
</feature>
<feature type="region of interest" description="Disordered" evidence="8">
    <location>
        <begin position="840"/>
        <end position="882"/>
    </location>
</feature>
<keyword evidence="2" id="KW-0732">Signal</keyword>
<dbReference type="Gene3D" id="2.60.120.200">
    <property type="match status" value="3"/>
</dbReference>
<dbReference type="InterPro" id="IPR001791">
    <property type="entry name" value="Laminin_G"/>
</dbReference>
<keyword evidence="5" id="KW-0325">Glycoprotein</keyword>
<comment type="caution">
    <text evidence="12">The sequence shown here is derived from an EMBL/GenBank/DDBJ whole genome shotgun (WGS) entry which is preliminary data.</text>
</comment>
<dbReference type="InterPro" id="IPR036179">
    <property type="entry name" value="Ig-like_dom_sf"/>
</dbReference>
<evidence type="ECO:0000259" key="11">
    <source>
        <dbReference type="PROSITE" id="PS50835"/>
    </source>
</evidence>
<proteinExistence type="predicted"/>
<feature type="disulfide bond" evidence="6">
    <location>
        <begin position="351"/>
        <end position="360"/>
    </location>
</feature>
<gene>
    <name evidence="12" type="ORF">AAG570_005175</name>
</gene>
<protein>
    <recommendedName>
        <fullName evidence="14">Basement membrane-specific heparan sulfate proteoglycan core protein</fullName>
    </recommendedName>
</protein>
<dbReference type="InterPro" id="IPR001881">
    <property type="entry name" value="EGF-like_Ca-bd_dom"/>
</dbReference>
<feature type="domain" description="Ig-like" evidence="11">
    <location>
        <begin position="58"/>
        <end position="142"/>
    </location>
</feature>
<dbReference type="PROSITE" id="PS00022">
    <property type="entry name" value="EGF_1"/>
    <property type="match status" value="3"/>
</dbReference>
<dbReference type="InterPro" id="IPR003598">
    <property type="entry name" value="Ig_sub2"/>
</dbReference>
<dbReference type="GO" id="GO:0120035">
    <property type="term" value="P:regulation of plasma membrane bounded cell projection organization"/>
    <property type="evidence" value="ECO:0007669"/>
    <property type="project" value="UniProtKB-ARBA"/>
</dbReference>
<dbReference type="SUPFAM" id="SSF57196">
    <property type="entry name" value="EGF/Laminin"/>
    <property type="match status" value="2"/>
</dbReference>
<dbReference type="CDD" id="cd00054">
    <property type="entry name" value="EGF_CA"/>
    <property type="match status" value="2"/>
</dbReference>
<dbReference type="Pfam" id="PF13927">
    <property type="entry name" value="Ig_3"/>
    <property type="match status" value="1"/>
</dbReference>
<dbReference type="SMART" id="SM00179">
    <property type="entry name" value="EGF_CA"/>
    <property type="match status" value="3"/>
</dbReference>
<dbReference type="GO" id="GO:0050769">
    <property type="term" value="P:positive regulation of neurogenesis"/>
    <property type="evidence" value="ECO:0007669"/>
    <property type="project" value="UniProtKB-ARBA"/>
</dbReference>
<feature type="disulfide bond" evidence="7">
    <location>
        <begin position="813"/>
        <end position="840"/>
    </location>
</feature>
<dbReference type="PROSITE" id="PS50835">
    <property type="entry name" value="IG_LIKE"/>
    <property type="match status" value="1"/>
</dbReference>
<dbReference type="Pfam" id="PF00008">
    <property type="entry name" value="EGF"/>
    <property type="match status" value="2"/>
</dbReference>
<feature type="region of interest" description="Disordered" evidence="8">
    <location>
        <begin position="1"/>
        <end position="20"/>
    </location>
</feature>
<dbReference type="PROSITE" id="PS50025">
    <property type="entry name" value="LAM_G_DOMAIN"/>
    <property type="match status" value="3"/>
</dbReference>
<evidence type="ECO:0000256" key="2">
    <source>
        <dbReference type="ARBA" id="ARBA00022729"/>
    </source>
</evidence>
<dbReference type="Pfam" id="PF00054">
    <property type="entry name" value="Laminin_G_1"/>
    <property type="match status" value="3"/>
</dbReference>
<feature type="domain" description="EGF-like" evidence="10">
    <location>
        <begin position="322"/>
        <end position="361"/>
    </location>
</feature>
<dbReference type="SUPFAM" id="SSF49899">
    <property type="entry name" value="Concanavalin A-like lectins/glucanases"/>
    <property type="match status" value="3"/>
</dbReference>
<dbReference type="InterPro" id="IPR000742">
    <property type="entry name" value="EGF"/>
</dbReference>
<reference evidence="12 13" key="1">
    <citation type="submission" date="2024-07" db="EMBL/GenBank/DDBJ databases">
        <title>Chromosome-level genome assembly of the water stick insect Ranatra chinensis (Heteroptera: Nepidae).</title>
        <authorList>
            <person name="Liu X."/>
        </authorList>
    </citation>
    <scope>NUCLEOTIDE SEQUENCE [LARGE SCALE GENOMIC DNA]</scope>
    <source>
        <strain evidence="12">Cailab_2021Rc</strain>
        <tissue evidence="12">Muscle</tissue>
    </source>
</reference>
<evidence type="ECO:0000256" key="8">
    <source>
        <dbReference type="SAM" id="MobiDB-lite"/>
    </source>
</evidence>
<keyword evidence="4 6" id="KW-1015">Disulfide bond</keyword>
<dbReference type="SMART" id="SM00282">
    <property type="entry name" value="LamG"/>
    <property type="match status" value="3"/>
</dbReference>
<evidence type="ECO:0008006" key="14">
    <source>
        <dbReference type="Google" id="ProtNLM"/>
    </source>
</evidence>
<dbReference type="PROSITE" id="PS01186">
    <property type="entry name" value="EGF_2"/>
    <property type="match status" value="2"/>
</dbReference>
<feature type="domain" description="Laminin G" evidence="9">
    <location>
        <begin position="658"/>
        <end position="840"/>
    </location>
</feature>
<dbReference type="Gene3D" id="2.60.40.10">
    <property type="entry name" value="Immunoglobulins"/>
    <property type="match status" value="1"/>
</dbReference>
<dbReference type="Gene3D" id="2.10.25.10">
    <property type="entry name" value="Laminin"/>
    <property type="match status" value="2"/>
</dbReference>
<evidence type="ECO:0000313" key="12">
    <source>
        <dbReference type="EMBL" id="KAL1116703.1"/>
    </source>
</evidence>
<evidence type="ECO:0000256" key="7">
    <source>
        <dbReference type="PROSITE-ProRule" id="PRU00122"/>
    </source>
</evidence>
<dbReference type="SUPFAM" id="SSF48726">
    <property type="entry name" value="Immunoglobulin"/>
    <property type="match status" value="1"/>
</dbReference>